<organism evidence="2 3">
    <name type="scientific">Olivibacter oleidegradans</name>
    <dbReference type="NCBI Taxonomy" id="760123"/>
    <lineage>
        <taxon>Bacteria</taxon>
        <taxon>Pseudomonadati</taxon>
        <taxon>Bacteroidota</taxon>
        <taxon>Sphingobacteriia</taxon>
        <taxon>Sphingobacteriales</taxon>
        <taxon>Sphingobacteriaceae</taxon>
        <taxon>Olivibacter</taxon>
    </lineage>
</organism>
<evidence type="ECO:0000313" key="2">
    <source>
        <dbReference type="EMBL" id="MFC0319502.1"/>
    </source>
</evidence>
<dbReference type="EMBL" id="JBHLWO010000002">
    <property type="protein sequence ID" value="MFC0319502.1"/>
    <property type="molecule type" value="Genomic_DNA"/>
</dbReference>
<proteinExistence type="predicted"/>
<keyword evidence="3" id="KW-1185">Reference proteome</keyword>
<evidence type="ECO:0000313" key="3">
    <source>
        <dbReference type="Proteomes" id="UP001589774"/>
    </source>
</evidence>
<comment type="caution">
    <text evidence="2">The sequence shown here is derived from an EMBL/GenBank/DDBJ whole genome shotgun (WGS) entry which is preliminary data.</text>
</comment>
<dbReference type="Proteomes" id="UP001589774">
    <property type="component" value="Unassembled WGS sequence"/>
</dbReference>
<feature type="compositionally biased region" description="Basic and acidic residues" evidence="1">
    <location>
        <begin position="12"/>
        <end position="35"/>
    </location>
</feature>
<reference evidence="2 3" key="1">
    <citation type="submission" date="2024-09" db="EMBL/GenBank/DDBJ databases">
        <authorList>
            <person name="Sun Q."/>
            <person name="Mori K."/>
        </authorList>
    </citation>
    <scope>NUCLEOTIDE SEQUENCE [LARGE SCALE GENOMIC DNA]</scope>
    <source>
        <strain evidence="2 3">CCM 7765</strain>
    </source>
</reference>
<protein>
    <submittedName>
        <fullName evidence="2">Uncharacterized protein</fullName>
    </submittedName>
</protein>
<dbReference type="RefSeq" id="WP_377477258.1">
    <property type="nucleotide sequence ID" value="NZ_JBHLWO010000002.1"/>
</dbReference>
<evidence type="ECO:0000256" key="1">
    <source>
        <dbReference type="SAM" id="MobiDB-lite"/>
    </source>
</evidence>
<name>A0ABV6HKU9_9SPHI</name>
<feature type="region of interest" description="Disordered" evidence="1">
    <location>
        <begin position="1"/>
        <end position="35"/>
    </location>
</feature>
<sequence>MATTAKRKPETKKKALEEPTLEIEKKRQAPGKKDLSKSYNAFKQYGGKQYTGMAIGRSHHWEYDQGDWKETKITPDLWEIFYAVTKRRKGHAPKGSGVPVGTEYHWYILAHQNVKKLNANDYSTEMSGLKFKLAHKRADSDKWSTKAPTQRKHLVKFLKEIIAQLESDPIPLTFDYEGVHYEGEGIPITETCHEGVCYELSITLNDKNLGIIRCAKSGWKMDGVEEGLVKAIGNQIFLYFE</sequence>
<accession>A0ABV6HKU9</accession>
<gene>
    <name evidence="2" type="ORF">ACFFI0_14370</name>
</gene>
<feature type="compositionally biased region" description="Basic residues" evidence="1">
    <location>
        <begin position="1"/>
        <end position="11"/>
    </location>
</feature>